<sequence>MHPHCEALKTVLEAGQSSMSRDGSVFVYNPNTVREQFAGLVIQEGLPFNNFDNTIMKRVFQNHLQPKFIHLLIESIMVDLECFDDGFATKAKERFTVYFQGKGINVSHSIPNGPGYAKCSSYFGSFQIRFFNKWTGVINPKKKTNTSFFGDVYVSKGSLGSTRSNSKTHQVLNTPWTLKKMSWKQRCKIMKQYHFSMKRALDEAATEAMSNGSDFGGEDVDLTLSESD</sequence>
<feature type="region of interest" description="Disordered" evidence="1">
    <location>
        <begin position="209"/>
        <end position="228"/>
    </location>
</feature>
<name>A0ABQ5HPI2_9ASTR</name>
<gene>
    <name evidence="2" type="ORF">Tco_1078623</name>
</gene>
<comment type="caution">
    <text evidence="2">The sequence shown here is derived from an EMBL/GenBank/DDBJ whole genome shotgun (WGS) entry which is preliminary data.</text>
</comment>
<dbReference type="Proteomes" id="UP001151760">
    <property type="component" value="Unassembled WGS sequence"/>
</dbReference>
<protein>
    <submittedName>
        <fullName evidence="2">Uncharacterized protein</fullName>
    </submittedName>
</protein>
<feature type="compositionally biased region" description="Acidic residues" evidence="1">
    <location>
        <begin position="216"/>
        <end position="228"/>
    </location>
</feature>
<proteinExistence type="predicted"/>
<keyword evidence="3" id="KW-1185">Reference proteome</keyword>
<evidence type="ECO:0000256" key="1">
    <source>
        <dbReference type="SAM" id="MobiDB-lite"/>
    </source>
</evidence>
<organism evidence="2 3">
    <name type="scientific">Tanacetum coccineum</name>
    <dbReference type="NCBI Taxonomy" id="301880"/>
    <lineage>
        <taxon>Eukaryota</taxon>
        <taxon>Viridiplantae</taxon>
        <taxon>Streptophyta</taxon>
        <taxon>Embryophyta</taxon>
        <taxon>Tracheophyta</taxon>
        <taxon>Spermatophyta</taxon>
        <taxon>Magnoliopsida</taxon>
        <taxon>eudicotyledons</taxon>
        <taxon>Gunneridae</taxon>
        <taxon>Pentapetalae</taxon>
        <taxon>asterids</taxon>
        <taxon>campanulids</taxon>
        <taxon>Asterales</taxon>
        <taxon>Asteraceae</taxon>
        <taxon>Asteroideae</taxon>
        <taxon>Anthemideae</taxon>
        <taxon>Anthemidinae</taxon>
        <taxon>Tanacetum</taxon>
    </lineage>
</organism>
<accession>A0ABQ5HPI2</accession>
<dbReference type="EMBL" id="BQNB010019859">
    <property type="protein sequence ID" value="GJT89778.1"/>
    <property type="molecule type" value="Genomic_DNA"/>
</dbReference>
<evidence type="ECO:0000313" key="2">
    <source>
        <dbReference type="EMBL" id="GJT89778.1"/>
    </source>
</evidence>
<reference evidence="2" key="2">
    <citation type="submission" date="2022-01" db="EMBL/GenBank/DDBJ databases">
        <authorList>
            <person name="Yamashiro T."/>
            <person name="Shiraishi A."/>
            <person name="Satake H."/>
            <person name="Nakayama K."/>
        </authorList>
    </citation>
    <scope>NUCLEOTIDE SEQUENCE</scope>
</reference>
<evidence type="ECO:0000313" key="3">
    <source>
        <dbReference type="Proteomes" id="UP001151760"/>
    </source>
</evidence>
<reference evidence="2" key="1">
    <citation type="journal article" date="2022" name="Int. J. Mol. Sci.">
        <title>Draft Genome of Tanacetum Coccineum: Genomic Comparison of Closely Related Tanacetum-Family Plants.</title>
        <authorList>
            <person name="Yamashiro T."/>
            <person name="Shiraishi A."/>
            <person name="Nakayama K."/>
            <person name="Satake H."/>
        </authorList>
    </citation>
    <scope>NUCLEOTIDE SEQUENCE</scope>
</reference>